<dbReference type="InterPro" id="IPR003607">
    <property type="entry name" value="HD/PDEase_dom"/>
</dbReference>
<comment type="caution">
    <text evidence="2">The sequence shown here is derived from an EMBL/GenBank/DDBJ whole genome shotgun (WGS) entry which is preliminary data.</text>
</comment>
<protein>
    <submittedName>
        <fullName evidence="2">Metal dependent phosphohydrolase</fullName>
    </submittedName>
</protein>
<dbReference type="SUPFAM" id="SSF109604">
    <property type="entry name" value="HD-domain/PDEase-like"/>
    <property type="match status" value="1"/>
</dbReference>
<proteinExistence type="predicted"/>
<dbReference type="SMART" id="SM00471">
    <property type="entry name" value="HDc"/>
    <property type="match status" value="1"/>
</dbReference>
<dbReference type="PROSITE" id="PS51831">
    <property type="entry name" value="HD"/>
    <property type="match status" value="1"/>
</dbReference>
<dbReference type="EMBL" id="ABCS01000114">
    <property type="protein sequence ID" value="EDM74815.1"/>
    <property type="molecule type" value="Genomic_DNA"/>
</dbReference>
<gene>
    <name evidence="2" type="ORF">PPSIR1_14295</name>
</gene>
<dbReference type="eggNOG" id="COG1713">
    <property type="taxonomic scope" value="Bacteria"/>
</dbReference>
<dbReference type="Gene3D" id="1.10.3210.10">
    <property type="entry name" value="Hypothetical protein af1432"/>
    <property type="match status" value="1"/>
</dbReference>
<keyword evidence="2" id="KW-0378">Hydrolase</keyword>
<reference evidence="2 3" key="1">
    <citation type="submission" date="2007-06" db="EMBL/GenBank/DDBJ databases">
        <authorList>
            <person name="Shimkets L."/>
            <person name="Ferriera S."/>
            <person name="Johnson J."/>
            <person name="Kravitz S."/>
            <person name="Beeson K."/>
            <person name="Sutton G."/>
            <person name="Rogers Y.-H."/>
            <person name="Friedman R."/>
            <person name="Frazier M."/>
            <person name="Venter J.C."/>
        </authorList>
    </citation>
    <scope>NUCLEOTIDE SEQUENCE [LARGE SCALE GENOMIC DNA]</scope>
    <source>
        <strain evidence="2 3">SIR-1</strain>
    </source>
</reference>
<evidence type="ECO:0000259" key="1">
    <source>
        <dbReference type="PROSITE" id="PS51831"/>
    </source>
</evidence>
<dbReference type="STRING" id="391625.PPSIR1_14295"/>
<dbReference type="PANTHER" id="PTHR35569:SF1">
    <property type="entry name" value="CYANAMIDE HYDRATASE DDI2-RELATED"/>
    <property type="match status" value="1"/>
</dbReference>
<evidence type="ECO:0000313" key="3">
    <source>
        <dbReference type="Proteomes" id="UP000005801"/>
    </source>
</evidence>
<keyword evidence="3" id="KW-1185">Reference proteome</keyword>
<dbReference type="AlphaFoldDB" id="A6GH37"/>
<sequence length="222" mass="24786">MLRLVGEELRRTGRRLRRRLGRIQPPHLPSGRFDAPDSQLATQATELVRALSSPHLLHHCQRTWAFGVALAAQHGRRFDAELLYVSSLLHDLGLTETHRGPAPFELRGARVARAWCCEHGMPPARADRVHEAIALHTSLGVTEREPESLYVHLGAGVDVFGLRIEELSAPTLDAILERWPRLGFKQGLIEDLQPEIDNPGSPLTGMWKLGFEGQIRGAPFMD</sequence>
<dbReference type="CDD" id="cd00077">
    <property type="entry name" value="HDc"/>
    <property type="match status" value="1"/>
</dbReference>
<organism evidence="2 3">
    <name type="scientific">Plesiocystis pacifica SIR-1</name>
    <dbReference type="NCBI Taxonomy" id="391625"/>
    <lineage>
        <taxon>Bacteria</taxon>
        <taxon>Pseudomonadati</taxon>
        <taxon>Myxococcota</taxon>
        <taxon>Polyangia</taxon>
        <taxon>Nannocystales</taxon>
        <taxon>Nannocystaceae</taxon>
        <taxon>Plesiocystis</taxon>
    </lineage>
</organism>
<dbReference type="GO" id="GO:0016787">
    <property type="term" value="F:hydrolase activity"/>
    <property type="evidence" value="ECO:0007669"/>
    <property type="project" value="UniProtKB-KW"/>
</dbReference>
<dbReference type="InterPro" id="IPR006674">
    <property type="entry name" value="HD_domain"/>
</dbReference>
<name>A6GH37_9BACT</name>
<accession>A6GH37</accession>
<evidence type="ECO:0000313" key="2">
    <source>
        <dbReference type="EMBL" id="EDM74815.1"/>
    </source>
</evidence>
<dbReference type="Proteomes" id="UP000005801">
    <property type="component" value="Unassembled WGS sequence"/>
</dbReference>
<dbReference type="Pfam" id="PF01966">
    <property type="entry name" value="HD"/>
    <property type="match status" value="1"/>
</dbReference>
<dbReference type="PANTHER" id="PTHR35569">
    <property type="entry name" value="CYANAMIDE HYDRATASE DDI2-RELATED"/>
    <property type="match status" value="1"/>
</dbReference>
<feature type="domain" description="HD" evidence="1">
    <location>
        <begin position="56"/>
        <end position="160"/>
    </location>
</feature>